<reference evidence="5" key="1">
    <citation type="submission" date="2018-06" db="EMBL/GenBank/DDBJ databases">
        <authorList>
            <person name="Zhirakovskaya E."/>
        </authorList>
    </citation>
    <scope>NUCLEOTIDE SEQUENCE</scope>
</reference>
<dbReference type="InterPro" id="IPR015914">
    <property type="entry name" value="PAPs_N"/>
</dbReference>
<dbReference type="GO" id="GO:0003993">
    <property type="term" value="F:acid phosphatase activity"/>
    <property type="evidence" value="ECO:0007669"/>
    <property type="project" value="InterPro"/>
</dbReference>
<evidence type="ECO:0000259" key="4">
    <source>
        <dbReference type="PROSITE" id="PS50853"/>
    </source>
</evidence>
<dbReference type="CDD" id="cd00063">
    <property type="entry name" value="FN3"/>
    <property type="match status" value="4"/>
</dbReference>
<dbReference type="InterPro" id="IPR036116">
    <property type="entry name" value="FN3_sf"/>
</dbReference>
<gene>
    <name evidence="5" type="ORF">MNBD_NITROSPIRAE01-1408</name>
</gene>
<feature type="transmembrane region" description="Helical" evidence="3">
    <location>
        <begin position="21"/>
        <end position="40"/>
    </location>
</feature>
<feature type="domain" description="Fibronectin type-III" evidence="4">
    <location>
        <begin position="226"/>
        <end position="316"/>
    </location>
</feature>
<dbReference type="EMBL" id="UOGF01000112">
    <property type="protein sequence ID" value="VAX33570.1"/>
    <property type="molecule type" value="Genomic_DNA"/>
</dbReference>
<keyword evidence="3" id="KW-0812">Transmembrane</keyword>
<evidence type="ECO:0000256" key="2">
    <source>
        <dbReference type="SAM" id="MobiDB-lite"/>
    </source>
</evidence>
<keyword evidence="3" id="KW-0472">Membrane</keyword>
<dbReference type="AlphaFoldDB" id="A0A3B1DF73"/>
<dbReference type="InterPro" id="IPR008963">
    <property type="entry name" value="Purple_acid_Pase-like_N"/>
</dbReference>
<feature type="domain" description="Fibronectin type-III" evidence="4">
    <location>
        <begin position="420"/>
        <end position="510"/>
    </location>
</feature>
<dbReference type="Gene3D" id="2.60.40.380">
    <property type="entry name" value="Purple acid phosphatase-like, N-terminal"/>
    <property type="match status" value="1"/>
</dbReference>
<keyword evidence="1" id="KW-0677">Repeat</keyword>
<feature type="domain" description="Fibronectin type-III" evidence="4">
    <location>
        <begin position="323"/>
        <end position="412"/>
    </location>
</feature>
<accession>A0A3B1DF73</accession>
<dbReference type="SMART" id="SM00060">
    <property type="entry name" value="FN3"/>
    <property type="match status" value="6"/>
</dbReference>
<dbReference type="SUPFAM" id="SSF49363">
    <property type="entry name" value="Purple acid phosphatase, N-terminal domain"/>
    <property type="match status" value="2"/>
</dbReference>
<sequence length="680" mass="70187">MKAILLARLKLRSHSSLNLSFLWKSVFLVQSTFFVLLFVLNPHVFAGSAILSWDANSESDLSGYKVYFGTSSGSYGTPTTVGNVTTYTVPDLNTGTYYFAVTAFDTSGNESGFSTEVSKTLASADTTAPVVSNISATSISDDGATISWTTNEASDTQVEYGTSTLYGASTSLNTSMVTAHSVALTGLNDLTLYHYRVLSRDAAGNITTSGDQTFTTTAAPDTTAPSISNIASGNFSMSAASITWTTNEAADSRIEYGTDTLYGSFTTLNSSLVTAHSQNITGLSAGTSYHFRVLSKDAASNLATSGNNTFTTTALPGDTSGPVISSINVGNISPSGAIVTWSTDEAASSQVEYGTTSSYGSLSALNSSLVISHSRILSGLSPSTVYHYRVISKDTADNSSISGDGSFTSAGVSADTTGPAISSVLAQNITTGSATLTWTTDEPATSQVDYGLTNVYGSSTTKNETLLMSHQQIVTGLSAGSTYHFSVKSKDAAGNLSSSSDDSFQTVASESADTSAPADVERFVASGSTQKVVLGWTNPSDSDFSGVRIRFKTDGFPADINDGESFGDISGSPGATMEVEHTGLSEGVTYYYLAASYDTSGNFQSTVFASAKTQALSSSDPGDSGGASSGGGGCGLIRPGDGGGEPPTPGDAAGMLTLMGFLLLVLVKKGILKTMRAKMV</sequence>
<evidence type="ECO:0000313" key="5">
    <source>
        <dbReference type="EMBL" id="VAX33570.1"/>
    </source>
</evidence>
<dbReference type="InterPro" id="IPR003961">
    <property type="entry name" value="FN3_dom"/>
</dbReference>
<feature type="domain" description="Fibronectin type-III" evidence="4">
    <location>
        <begin position="130"/>
        <end position="220"/>
    </location>
</feature>
<name>A0A3B1DF73_9ZZZZ</name>
<dbReference type="GO" id="GO:0046872">
    <property type="term" value="F:metal ion binding"/>
    <property type="evidence" value="ECO:0007669"/>
    <property type="project" value="InterPro"/>
</dbReference>
<dbReference type="SUPFAM" id="SSF49265">
    <property type="entry name" value="Fibronectin type III"/>
    <property type="match status" value="2"/>
</dbReference>
<evidence type="ECO:0000256" key="1">
    <source>
        <dbReference type="ARBA" id="ARBA00022737"/>
    </source>
</evidence>
<dbReference type="InterPro" id="IPR013783">
    <property type="entry name" value="Ig-like_fold"/>
</dbReference>
<dbReference type="Gene3D" id="2.60.40.10">
    <property type="entry name" value="Immunoglobulins"/>
    <property type="match status" value="5"/>
</dbReference>
<feature type="region of interest" description="Disordered" evidence="2">
    <location>
        <begin position="494"/>
        <end position="515"/>
    </location>
</feature>
<protein>
    <recommendedName>
        <fullName evidence="4">Fibronectin type-III domain-containing protein</fullName>
    </recommendedName>
</protein>
<organism evidence="5">
    <name type="scientific">hydrothermal vent metagenome</name>
    <dbReference type="NCBI Taxonomy" id="652676"/>
    <lineage>
        <taxon>unclassified sequences</taxon>
        <taxon>metagenomes</taxon>
        <taxon>ecological metagenomes</taxon>
    </lineage>
</organism>
<feature type="compositionally biased region" description="Gly residues" evidence="2">
    <location>
        <begin position="623"/>
        <end position="645"/>
    </location>
</feature>
<dbReference type="PANTHER" id="PTHR46708:SF2">
    <property type="entry name" value="FIBRONECTIN TYPE-III DOMAIN-CONTAINING PROTEIN"/>
    <property type="match status" value="1"/>
</dbReference>
<feature type="region of interest" description="Disordered" evidence="2">
    <location>
        <begin position="615"/>
        <end position="651"/>
    </location>
</feature>
<keyword evidence="3" id="KW-1133">Transmembrane helix</keyword>
<feature type="transmembrane region" description="Helical" evidence="3">
    <location>
        <begin position="652"/>
        <end position="671"/>
    </location>
</feature>
<dbReference type="InterPro" id="IPR050991">
    <property type="entry name" value="ECM_Regulatory_Proteins"/>
</dbReference>
<dbReference type="PANTHER" id="PTHR46708">
    <property type="entry name" value="TENASCIN"/>
    <property type="match status" value="1"/>
</dbReference>
<proteinExistence type="predicted"/>
<dbReference type="PROSITE" id="PS50853">
    <property type="entry name" value="FN3"/>
    <property type="match status" value="4"/>
</dbReference>
<feature type="compositionally biased region" description="Polar residues" evidence="2">
    <location>
        <begin position="495"/>
        <end position="514"/>
    </location>
</feature>
<dbReference type="Pfam" id="PF16656">
    <property type="entry name" value="Pur_ac_phosph_N"/>
    <property type="match status" value="2"/>
</dbReference>
<evidence type="ECO:0000256" key="3">
    <source>
        <dbReference type="SAM" id="Phobius"/>
    </source>
</evidence>